<evidence type="ECO:0000259" key="4">
    <source>
        <dbReference type="PROSITE" id="PS50835"/>
    </source>
</evidence>
<dbReference type="InterPro" id="IPR003599">
    <property type="entry name" value="Ig_sub"/>
</dbReference>
<feature type="signal peptide" evidence="3">
    <location>
        <begin position="1"/>
        <end position="30"/>
    </location>
</feature>
<feature type="region of interest" description="Disordered" evidence="1">
    <location>
        <begin position="555"/>
        <end position="577"/>
    </location>
</feature>
<evidence type="ECO:0000256" key="3">
    <source>
        <dbReference type="SAM" id="SignalP"/>
    </source>
</evidence>
<dbReference type="InterPro" id="IPR013783">
    <property type="entry name" value="Ig-like_fold"/>
</dbReference>
<feature type="domain" description="Ig-like" evidence="4">
    <location>
        <begin position="151"/>
        <end position="239"/>
    </location>
</feature>
<evidence type="ECO:0000256" key="1">
    <source>
        <dbReference type="SAM" id="MobiDB-lite"/>
    </source>
</evidence>
<evidence type="ECO:0000256" key="2">
    <source>
        <dbReference type="SAM" id="Phobius"/>
    </source>
</evidence>
<feature type="transmembrane region" description="Helical" evidence="2">
    <location>
        <begin position="525"/>
        <end position="547"/>
    </location>
</feature>
<sequence>MSPKTAREELKMGRMAVVLITLRLLSDVATEDWTMTTSDRKAISGSCVVIPCTFDFPSHTYKAVHGAWFKYWYSWKYTIAYSKDPNYRMSTFVGRTDIIGDLEQKDCSLKIDNLRPEDSDNYYFYVDVEGFDDHTFRKPIQLQILDAPDRPKMLLPEDIQEGTLVHIICKALHTCPDNPPKLTWSQLPSSSVSDTIESGDEISTVLTFNTSYRHHNQIVRCTCVYPQTNHRVFNSVTLSVKYSPHNTSVRMTTGKGKTVSLICSSDGNPAVHRFNWFKISEGNVTNLTLSGQTITVPYGFEVEISYYCVATNSLGSSQSLPVHIPTEYSPRNTSVRMTTGKGKTVSLSCSSDGNPAVHRFNWFKISEGNVTNLTLSGQTITVPYGFEVDISYYCVATNSLGSSQSLPVHIPTAYGAVILPESRCTQYQTYIICLCLVQTNSTVNVTWALPDGSTGETGSDGIYEVQSVTNSSLMTNTLTIRGGKLFEGINCSIADDGGGRPLQRLLEIQSDGSPVGMRWELIQKYGLVAAGGAVLLITSPLLIYFIVKARKRRDKPQGNGIKRTQKANSTTKSELMSVRPKQMEKCVEAFVTRGKVNQRKDDEGLEMKSNLHPNSNLEGNLYENYQWDQDLVYTNI</sequence>
<dbReference type="Pfam" id="PF07686">
    <property type="entry name" value="V-set"/>
    <property type="match status" value="1"/>
</dbReference>
<evidence type="ECO:0000313" key="6">
    <source>
        <dbReference type="Proteomes" id="UP000287033"/>
    </source>
</evidence>
<dbReference type="OMA" id="WFKISEG"/>
<gene>
    <name evidence="5" type="ORF">chiPu_0016417</name>
</gene>
<proteinExistence type="predicted"/>
<keyword evidence="3" id="KW-0732">Signal</keyword>
<dbReference type="InterPro" id="IPR013106">
    <property type="entry name" value="Ig_V-set"/>
</dbReference>
<dbReference type="SUPFAM" id="SSF48726">
    <property type="entry name" value="Immunoglobulin"/>
    <property type="match status" value="4"/>
</dbReference>
<keyword evidence="2" id="KW-0812">Transmembrane</keyword>
<keyword evidence="2" id="KW-1133">Transmembrane helix</keyword>
<feature type="domain" description="Ig-like" evidence="4">
    <location>
        <begin position="330"/>
        <end position="409"/>
    </location>
</feature>
<dbReference type="InterPro" id="IPR036179">
    <property type="entry name" value="Ig-like_dom_sf"/>
</dbReference>
<dbReference type="STRING" id="137246.A0A401T5I1"/>
<dbReference type="PROSITE" id="PS50835">
    <property type="entry name" value="IG_LIKE"/>
    <property type="match status" value="3"/>
</dbReference>
<reference evidence="5 6" key="1">
    <citation type="journal article" date="2018" name="Nat. Ecol. Evol.">
        <title>Shark genomes provide insights into elasmobranch evolution and the origin of vertebrates.</title>
        <authorList>
            <person name="Hara Y"/>
            <person name="Yamaguchi K"/>
            <person name="Onimaru K"/>
            <person name="Kadota M"/>
            <person name="Koyanagi M"/>
            <person name="Keeley SD"/>
            <person name="Tatsumi K"/>
            <person name="Tanaka K"/>
            <person name="Motone F"/>
            <person name="Kageyama Y"/>
            <person name="Nozu R"/>
            <person name="Adachi N"/>
            <person name="Nishimura O"/>
            <person name="Nakagawa R"/>
            <person name="Tanegashima C"/>
            <person name="Kiyatake I"/>
            <person name="Matsumoto R"/>
            <person name="Murakumo K"/>
            <person name="Nishida K"/>
            <person name="Terakita A"/>
            <person name="Kuratani S"/>
            <person name="Sato K"/>
            <person name="Hyodo S Kuraku.S."/>
        </authorList>
    </citation>
    <scope>NUCLEOTIDE SEQUENCE [LARGE SCALE GENOMIC DNA]</scope>
</reference>
<comment type="caution">
    <text evidence="5">The sequence shown here is derived from an EMBL/GenBank/DDBJ whole genome shotgun (WGS) entry which is preliminary data.</text>
</comment>
<protein>
    <recommendedName>
        <fullName evidence="4">Ig-like domain-containing protein</fullName>
    </recommendedName>
</protein>
<dbReference type="AlphaFoldDB" id="A0A401T5I1"/>
<dbReference type="InterPro" id="IPR007110">
    <property type="entry name" value="Ig-like_dom"/>
</dbReference>
<dbReference type="SMART" id="SM00409">
    <property type="entry name" value="IG"/>
    <property type="match status" value="4"/>
</dbReference>
<dbReference type="PANTHER" id="PTHR46484:SF1">
    <property type="entry name" value="SCHWANN CELL MYELIN PROTEIN-RELATED"/>
    <property type="match status" value="1"/>
</dbReference>
<dbReference type="Proteomes" id="UP000287033">
    <property type="component" value="Unassembled WGS sequence"/>
</dbReference>
<feature type="chain" id="PRO_5019301819" description="Ig-like domain-containing protein" evidence="3">
    <location>
        <begin position="31"/>
        <end position="636"/>
    </location>
</feature>
<dbReference type="OrthoDB" id="6413693at2759"/>
<evidence type="ECO:0000313" key="5">
    <source>
        <dbReference type="EMBL" id="GCC37908.1"/>
    </source>
</evidence>
<feature type="domain" description="Ig-like" evidence="4">
    <location>
        <begin position="244"/>
        <end position="323"/>
    </location>
</feature>
<dbReference type="Gene3D" id="2.60.40.10">
    <property type="entry name" value="Immunoglobulins"/>
    <property type="match status" value="4"/>
</dbReference>
<dbReference type="PANTHER" id="PTHR46484">
    <property type="entry name" value="SI:CH211-171H4.5-RELATED"/>
    <property type="match status" value="1"/>
</dbReference>
<keyword evidence="2" id="KW-0472">Membrane</keyword>
<keyword evidence="6" id="KW-1185">Reference proteome</keyword>
<accession>A0A401T5I1</accession>
<organism evidence="5 6">
    <name type="scientific">Chiloscyllium punctatum</name>
    <name type="common">Brownbanded bambooshark</name>
    <name type="synonym">Hemiscyllium punctatum</name>
    <dbReference type="NCBI Taxonomy" id="137246"/>
    <lineage>
        <taxon>Eukaryota</taxon>
        <taxon>Metazoa</taxon>
        <taxon>Chordata</taxon>
        <taxon>Craniata</taxon>
        <taxon>Vertebrata</taxon>
        <taxon>Chondrichthyes</taxon>
        <taxon>Elasmobranchii</taxon>
        <taxon>Galeomorphii</taxon>
        <taxon>Galeoidea</taxon>
        <taxon>Orectolobiformes</taxon>
        <taxon>Hemiscylliidae</taxon>
        <taxon>Chiloscyllium</taxon>
    </lineage>
</organism>
<name>A0A401T5I1_CHIPU</name>
<dbReference type="EMBL" id="BEZZ01001078">
    <property type="protein sequence ID" value="GCC37908.1"/>
    <property type="molecule type" value="Genomic_DNA"/>
</dbReference>